<evidence type="ECO:0000256" key="1">
    <source>
        <dbReference type="SAM" id="Coils"/>
    </source>
</evidence>
<reference evidence="3" key="1">
    <citation type="journal article" date="2020" name="Nat. Genet.">
        <title>Genomic diversifications of five Gossypium allopolyploid species and their impact on cotton improvement.</title>
        <authorList>
            <person name="Chen Z.J."/>
            <person name="Sreedasyam A."/>
            <person name="Ando A."/>
            <person name="Song Q."/>
            <person name="De Santiago L.M."/>
            <person name="Hulse-Kemp A.M."/>
            <person name="Ding M."/>
            <person name="Ye W."/>
            <person name="Kirkbride R.C."/>
            <person name="Jenkins J."/>
            <person name="Plott C."/>
            <person name="Lovell J."/>
            <person name="Lin Y.M."/>
            <person name="Vaughn R."/>
            <person name="Liu B."/>
            <person name="Simpson S."/>
            <person name="Scheffler B.E."/>
            <person name="Wen L."/>
            <person name="Saski C.A."/>
            <person name="Grover C.E."/>
            <person name="Hu G."/>
            <person name="Conover J.L."/>
            <person name="Carlson J.W."/>
            <person name="Shu S."/>
            <person name="Boston L.B."/>
            <person name="Williams M."/>
            <person name="Peterson D.G."/>
            <person name="McGee K."/>
            <person name="Jones D.C."/>
            <person name="Wendel J.F."/>
            <person name="Stelly D.M."/>
            <person name="Grimwood J."/>
            <person name="Schmutz J."/>
        </authorList>
    </citation>
    <scope>NUCLEOTIDE SEQUENCE [LARGE SCALE GENOMIC DNA]</scope>
    <source>
        <strain evidence="3">cv. TM-1</strain>
    </source>
</reference>
<protein>
    <recommendedName>
        <fullName evidence="5">Intersectin-1-like</fullName>
    </recommendedName>
</protein>
<keyword evidence="1" id="KW-0175">Coiled coil</keyword>
<dbReference type="RefSeq" id="XP_040956156.1">
    <property type="nucleotide sequence ID" value="XM_041100222.1"/>
</dbReference>
<reference evidence="4" key="2">
    <citation type="submission" date="2025-08" db="UniProtKB">
        <authorList>
            <consortium name="RefSeq"/>
        </authorList>
    </citation>
    <scope>IDENTIFICATION</scope>
</reference>
<evidence type="ECO:0000256" key="2">
    <source>
        <dbReference type="SAM" id="MobiDB-lite"/>
    </source>
</evidence>
<dbReference type="PANTHER" id="PTHR33223">
    <property type="entry name" value="CCHC-TYPE DOMAIN-CONTAINING PROTEIN"/>
    <property type="match status" value="1"/>
</dbReference>
<organism evidence="3 4">
    <name type="scientific">Gossypium hirsutum</name>
    <name type="common">Upland cotton</name>
    <name type="synonym">Gossypium mexicanum</name>
    <dbReference type="NCBI Taxonomy" id="3635"/>
    <lineage>
        <taxon>Eukaryota</taxon>
        <taxon>Viridiplantae</taxon>
        <taxon>Streptophyta</taxon>
        <taxon>Embryophyta</taxon>
        <taxon>Tracheophyta</taxon>
        <taxon>Spermatophyta</taxon>
        <taxon>Magnoliopsida</taxon>
        <taxon>eudicotyledons</taxon>
        <taxon>Gunneridae</taxon>
        <taxon>Pentapetalae</taxon>
        <taxon>rosids</taxon>
        <taxon>malvids</taxon>
        <taxon>Malvales</taxon>
        <taxon>Malvaceae</taxon>
        <taxon>Malvoideae</taxon>
        <taxon>Gossypium</taxon>
    </lineage>
</organism>
<dbReference type="Proteomes" id="UP000818029">
    <property type="component" value="Chromosome D09"/>
</dbReference>
<feature type="coiled-coil region" evidence="1">
    <location>
        <begin position="2"/>
        <end position="29"/>
    </location>
</feature>
<gene>
    <name evidence="4" type="primary">LOC121220768</name>
</gene>
<evidence type="ECO:0000313" key="4">
    <source>
        <dbReference type="RefSeq" id="XP_040956156.1"/>
    </source>
</evidence>
<evidence type="ECO:0000313" key="3">
    <source>
        <dbReference type="Proteomes" id="UP000818029"/>
    </source>
</evidence>
<evidence type="ECO:0008006" key="5">
    <source>
        <dbReference type="Google" id="ProtNLM"/>
    </source>
</evidence>
<accession>A0A1U8I4E3</accession>
<dbReference type="AlphaFoldDB" id="A0A1U8I4E3"/>
<name>A0A1U8I4E3_GOSHI</name>
<feature type="region of interest" description="Disordered" evidence="2">
    <location>
        <begin position="30"/>
        <end position="54"/>
    </location>
</feature>
<dbReference type="PANTHER" id="PTHR33223:SF8">
    <property type="entry name" value="OS04G0172440 PROTEIN"/>
    <property type="match status" value="1"/>
</dbReference>
<sequence>MQAQMQEKLAKMQQDMEESQRDLLNQLKQFMAGGHDKGKNPVVNSGDDHEDPAYPPGFTPTNIQAQQGMYPQRVPVTIRSQYQVGAPASMNFPTGSGSNPRDNPINPVVPDLDDATEIEKTKVDLPKQLEDRCRWLEEKFKAMENTDYHQGIDAKDLSLVPDLVLPPKFKMPEFKKYNGTSCPEAHITMFCRRMTAYINNDQLLIHCFQDSLVGSAARWYNQLSRANIHSWKDLAQAFIKQYRHVMDIAPDRIVL</sequence>
<proteinExistence type="predicted"/>
<dbReference type="GeneID" id="121220768"/>
<keyword evidence="3" id="KW-1185">Reference proteome</keyword>